<evidence type="ECO:0000313" key="3">
    <source>
        <dbReference type="Proteomes" id="UP000327157"/>
    </source>
</evidence>
<dbReference type="AlphaFoldDB" id="A0A5N5GRE4"/>
<protein>
    <submittedName>
        <fullName evidence="2">Uncharacterized protein</fullName>
    </submittedName>
</protein>
<gene>
    <name evidence="2" type="ORF">D8674_014045</name>
</gene>
<evidence type="ECO:0000313" key="2">
    <source>
        <dbReference type="EMBL" id="KAB2618176.1"/>
    </source>
</evidence>
<comment type="caution">
    <text evidence="2">The sequence shown here is derived from an EMBL/GenBank/DDBJ whole genome shotgun (WGS) entry which is preliminary data.</text>
</comment>
<dbReference type="EMBL" id="SMOL01000401">
    <property type="protein sequence ID" value="KAB2618176.1"/>
    <property type="molecule type" value="Genomic_DNA"/>
</dbReference>
<evidence type="ECO:0000256" key="1">
    <source>
        <dbReference type="SAM" id="MobiDB-lite"/>
    </source>
</evidence>
<reference evidence="3" key="2">
    <citation type="submission" date="2019-10" db="EMBL/GenBank/DDBJ databases">
        <title>A de novo genome assembly of a pear dwarfing rootstock.</title>
        <authorList>
            <person name="Wang F."/>
            <person name="Wang J."/>
            <person name="Li S."/>
            <person name="Zhang Y."/>
            <person name="Fang M."/>
            <person name="Ma L."/>
            <person name="Zhao Y."/>
            <person name="Jiang S."/>
        </authorList>
    </citation>
    <scope>NUCLEOTIDE SEQUENCE [LARGE SCALE GENOMIC DNA]</scope>
</reference>
<name>A0A5N5GRE4_9ROSA</name>
<feature type="region of interest" description="Disordered" evidence="1">
    <location>
        <begin position="475"/>
        <end position="502"/>
    </location>
</feature>
<reference evidence="2 3" key="1">
    <citation type="submission" date="2019-09" db="EMBL/GenBank/DDBJ databases">
        <authorList>
            <person name="Ou C."/>
        </authorList>
    </citation>
    <scope>NUCLEOTIDE SEQUENCE [LARGE SCALE GENOMIC DNA]</scope>
    <source>
        <strain evidence="2">S2</strain>
        <tissue evidence="2">Leaf</tissue>
    </source>
</reference>
<accession>A0A5N5GRE4</accession>
<reference evidence="2 3" key="3">
    <citation type="submission" date="2019-11" db="EMBL/GenBank/DDBJ databases">
        <title>A de novo genome assembly of a pear dwarfing rootstock.</title>
        <authorList>
            <person name="Wang F."/>
            <person name="Wang J."/>
            <person name="Li S."/>
            <person name="Zhang Y."/>
            <person name="Fang M."/>
            <person name="Ma L."/>
            <person name="Zhao Y."/>
            <person name="Jiang S."/>
        </authorList>
    </citation>
    <scope>NUCLEOTIDE SEQUENCE [LARGE SCALE GENOMIC DNA]</scope>
    <source>
        <strain evidence="2">S2</strain>
        <tissue evidence="2">Leaf</tissue>
    </source>
</reference>
<feature type="compositionally biased region" description="Polar residues" evidence="1">
    <location>
        <begin position="486"/>
        <end position="502"/>
    </location>
</feature>
<proteinExistence type="predicted"/>
<dbReference type="Proteomes" id="UP000327157">
    <property type="component" value="Chromosome 15"/>
</dbReference>
<dbReference type="OrthoDB" id="1921870at2759"/>
<organism evidence="2 3">
    <name type="scientific">Pyrus ussuriensis x Pyrus communis</name>
    <dbReference type="NCBI Taxonomy" id="2448454"/>
    <lineage>
        <taxon>Eukaryota</taxon>
        <taxon>Viridiplantae</taxon>
        <taxon>Streptophyta</taxon>
        <taxon>Embryophyta</taxon>
        <taxon>Tracheophyta</taxon>
        <taxon>Spermatophyta</taxon>
        <taxon>Magnoliopsida</taxon>
        <taxon>eudicotyledons</taxon>
        <taxon>Gunneridae</taxon>
        <taxon>Pentapetalae</taxon>
        <taxon>rosids</taxon>
        <taxon>fabids</taxon>
        <taxon>Rosales</taxon>
        <taxon>Rosaceae</taxon>
        <taxon>Amygdaloideae</taxon>
        <taxon>Maleae</taxon>
        <taxon>Pyrus</taxon>
    </lineage>
</organism>
<sequence>MADKNKDESACDANPHDLRDHFEFARVIAVAMGNNCPTAKWHSWEDVPENVKKAVMDEVLMSHLIRTRRAMTFTPSLTTTPTTAATTPAEMDHRPINLVNQLVLRSQRRRHCRLLRWRCLLEPDVLTGNPALQTRCRHRDSQPMPWVRDQLLKWVSHGIETVVLWKRFDAKEMAKMFNWEMKTLVIIMKQITNGRIPIRYNERHWAAPTAEQHNALAHDIGHVMRTVCPMLWKSWKAMSEETKNTVRNQLSKNYNLEDMDEDIFVYLNQLFFKCYKKWKSDLHQCFQQFDDPQVALEEGCPKELEDQQDSWVWLCGHFQEPGYVNNAKVNKINWEKKTFLHHSGSRPFSYKMKTRWKEGSKFPEINIFADVYVRHEDELIESLHSVLQESASQLLLDTPIEYVDPIEDAGFHIVTETLDQTFDQRPGTYCRGIGNARRRESRASSSSSELASYKSQMSMLVQALSSSKIHLPCFSAPSPSHPFHTEQAQQSGPLTSDPVPNQ</sequence>
<keyword evidence="3" id="KW-1185">Reference proteome</keyword>